<dbReference type="EnsemblPlants" id="KQL29517">
    <property type="protein sequence ID" value="KQL29517"/>
    <property type="gene ID" value="SETIT_016308mg"/>
</dbReference>
<feature type="region of interest" description="Disordered" evidence="1">
    <location>
        <begin position="91"/>
        <end position="184"/>
    </location>
</feature>
<evidence type="ECO:0000313" key="4">
    <source>
        <dbReference type="Proteomes" id="UP000004995"/>
    </source>
</evidence>
<feature type="compositionally biased region" description="Basic and acidic residues" evidence="1">
    <location>
        <begin position="1"/>
        <end position="10"/>
    </location>
</feature>
<dbReference type="EMBL" id="AGNK02000278">
    <property type="status" value="NOT_ANNOTATED_CDS"/>
    <property type="molecule type" value="Genomic_DNA"/>
</dbReference>
<dbReference type="PANTHER" id="PTHR32166:SF24">
    <property type="entry name" value="F16P17.2 PROTEIN"/>
    <property type="match status" value="1"/>
</dbReference>
<dbReference type="Proteomes" id="UP000004995">
    <property type="component" value="Unassembled WGS sequence"/>
</dbReference>
<evidence type="ECO:0000259" key="2">
    <source>
        <dbReference type="Pfam" id="PF25908"/>
    </source>
</evidence>
<dbReference type="eggNOG" id="ENOG502QPU0">
    <property type="taxonomic scope" value="Eukaryota"/>
</dbReference>
<feature type="compositionally biased region" description="Low complexity" evidence="1">
    <location>
        <begin position="116"/>
        <end position="125"/>
    </location>
</feature>
<reference evidence="4" key="1">
    <citation type="journal article" date="2012" name="Nat. Biotechnol.">
        <title>Reference genome sequence of the model plant Setaria.</title>
        <authorList>
            <person name="Bennetzen J.L."/>
            <person name="Schmutz J."/>
            <person name="Wang H."/>
            <person name="Percifield R."/>
            <person name="Hawkins J."/>
            <person name="Pontaroli A.C."/>
            <person name="Estep M."/>
            <person name="Feng L."/>
            <person name="Vaughn J.N."/>
            <person name="Grimwood J."/>
            <person name="Jenkins J."/>
            <person name="Barry K."/>
            <person name="Lindquist E."/>
            <person name="Hellsten U."/>
            <person name="Deshpande S."/>
            <person name="Wang X."/>
            <person name="Wu X."/>
            <person name="Mitros T."/>
            <person name="Triplett J."/>
            <person name="Yang X."/>
            <person name="Ye C.Y."/>
            <person name="Mauro-Herrera M."/>
            <person name="Wang L."/>
            <person name="Li P."/>
            <person name="Sharma M."/>
            <person name="Sharma R."/>
            <person name="Ronald P.C."/>
            <person name="Panaud O."/>
            <person name="Kellogg E.A."/>
            <person name="Brutnell T.P."/>
            <person name="Doust A.N."/>
            <person name="Tuskan G.A."/>
            <person name="Rokhsar D."/>
            <person name="Devos K.M."/>
        </authorList>
    </citation>
    <scope>NUCLEOTIDE SEQUENCE [LARGE SCALE GENOMIC DNA]</scope>
    <source>
        <strain evidence="4">cv. Yugu1</strain>
    </source>
</reference>
<reference evidence="3" key="2">
    <citation type="submission" date="2018-08" db="UniProtKB">
        <authorList>
            <consortium name="EnsemblPlants"/>
        </authorList>
    </citation>
    <scope>IDENTIFICATION</scope>
    <source>
        <strain evidence="3">Yugu1</strain>
    </source>
</reference>
<dbReference type="InterPro" id="IPR058269">
    <property type="entry name" value="DUF7963"/>
</dbReference>
<evidence type="ECO:0000313" key="3">
    <source>
        <dbReference type="EnsemblPlants" id="KQL29517"/>
    </source>
</evidence>
<feature type="region of interest" description="Disordered" evidence="1">
    <location>
        <begin position="1"/>
        <end position="31"/>
    </location>
</feature>
<dbReference type="OMA" id="RNAHRKY"/>
<sequence length="830" mass="90973">MSTASAKEEQAAASASAAPAPAMGGEEAAARAAQKRYEALLTVRAKAVKGKGAWYWAHLEPVLVPPADTGMPPKAVKLRCALCSAVFSASNPSRTASEHLKRGTCPNFAAPPPGPAAASGSQQSPTPTPAQHQQLALPSNSTASSPIPISYIAPSSPRHQHHQHHHHSGSRKRHSMPPAYTPADPRQHLVVVDPSSAYSPALPALPAPPPPHQSALVLSGGKEDLGALAMLEDSVKRLKSPKASPAAMMPKAQADAALGLLADWFLESSAGVSLSSASHPKLRAFLRHVGLPDLQRADLAGPRLDARFAEARADATARVRDALFFQFAADGWREQVVTLSVNLPNGTSVFHRAVPVPAVAPSDYAEELMLDAVASVSSSGSSNDLHRCAGIVSDRFKSKALRDLENKHHWMVNLSCQIHGFTRLVRDFARELPLFRSAAAKSAKLAAYFNAKQTVRSLLQKYQIQELGHASLLRVAHVPFNGNGSDFRAAFEMLEDILNSAHPLHRAVQEDSYKLVCIDDSVAREMGEMVHNEAFWIEVDAVHSLVKLIMDMVKEMEGDRPLVGQCLPLWEELRSKVRDWCEKFNVDEGIALNVVEKRFRKNYHPAWSAAFILDPLYLVKDASGRYLPPFKCLAPDQEKDVDRLITRMVSQEEAHLALMELMKWRSDGLDPLYAQAVQVRQPDPSTGKMKVANKQSSRLVWETCLSEFKSLGKVAVRLIFLHATSRGFRCTPSMVRWLSSPGSLASSTNRAHRLVFVAANSKLERRDFSSDEDKDAELLAEGADDFANEPGNVEPSSVFWWGGELGMRWRYALSFDHQVWLANDCLFCHI</sequence>
<dbReference type="InterPro" id="IPR012337">
    <property type="entry name" value="RNaseH-like_sf"/>
</dbReference>
<dbReference type="HOGENOM" id="CLU_026336_0_0_1"/>
<dbReference type="SUPFAM" id="SSF53098">
    <property type="entry name" value="Ribonuclease H-like"/>
    <property type="match status" value="1"/>
</dbReference>
<protein>
    <recommendedName>
        <fullName evidence="2">DUF7963 domain-containing protein</fullName>
    </recommendedName>
</protein>
<dbReference type="Pfam" id="PF25908">
    <property type="entry name" value="DUF7963"/>
    <property type="match status" value="1"/>
</dbReference>
<feature type="domain" description="DUF7963" evidence="2">
    <location>
        <begin position="25"/>
        <end position="108"/>
    </location>
</feature>
<feature type="compositionally biased region" description="Low complexity" evidence="1">
    <location>
        <begin position="11"/>
        <end position="31"/>
    </location>
</feature>
<accession>K3YPW6</accession>
<keyword evidence="4" id="KW-1185">Reference proteome</keyword>
<organism evidence="3 4">
    <name type="scientific">Setaria italica</name>
    <name type="common">Foxtail millet</name>
    <name type="synonym">Panicum italicum</name>
    <dbReference type="NCBI Taxonomy" id="4555"/>
    <lineage>
        <taxon>Eukaryota</taxon>
        <taxon>Viridiplantae</taxon>
        <taxon>Streptophyta</taxon>
        <taxon>Embryophyta</taxon>
        <taxon>Tracheophyta</taxon>
        <taxon>Spermatophyta</taxon>
        <taxon>Magnoliopsida</taxon>
        <taxon>Liliopsida</taxon>
        <taxon>Poales</taxon>
        <taxon>Poaceae</taxon>
        <taxon>PACMAD clade</taxon>
        <taxon>Panicoideae</taxon>
        <taxon>Panicodae</taxon>
        <taxon>Paniceae</taxon>
        <taxon>Cenchrinae</taxon>
        <taxon>Setaria</taxon>
    </lineage>
</organism>
<dbReference type="Gramene" id="KQL29517">
    <property type="protein sequence ID" value="KQL29517"/>
    <property type="gene ID" value="SETIT_016308mg"/>
</dbReference>
<dbReference type="FunCoup" id="K3YPW6">
    <property type="interactions" value="627"/>
</dbReference>
<feature type="compositionally biased region" description="Polar residues" evidence="1">
    <location>
        <begin position="129"/>
        <end position="140"/>
    </location>
</feature>
<proteinExistence type="predicted"/>
<dbReference type="PANTHER" id="PTHR32166">
    <property type="entry name" value="OSJNBA0013A04.12 PROTEIN"/>
    <property type="match status" value="1"/>
</dbReference>
<evidence type="ECO:0000256" key="1">
    <source>
        <dbReference type="SAM" id="MobiDB-lite"/>
    </source>
</evidence>
<dbReference type="InParanoid" id="K3YPW6"/>
<dbReference type="STRING" id="4555.K3YPW6"/>
<feature type="compositionally biased region" description="Basic residues" evidence="1">
    <location>
        <begin position="158"/>
        <end position="175"/>
    </location>
</feature>
<name>K3YPW6_SETIT</name>
<dbReference type="AlphaFoldDB" id="K3YPW6"/>
<feature type="compositionally biased region" description="Low complexity" evidence="1">
    <location>
        <begin position="141"/>
        <end position="157"/>
    </location>
</feature>